<sequence>MLKRGAITVSMFSSSTVFAGGRKRLRRRRVGTIRLGNKRRGVLPGVKAGDPVGCHGGSPSNAEEYPHGYGS</sequence>
<dbReference type="Proteomes" id="UP001162972">
    <property type="component" value="Chromosome 2"/>
</dbReference>
<accession>A0AAD6NT72</accession>
<protein>
    <submittedName>
        <fullName evidence="2">Uncharacterized protein</fullName>
    </submittedName>
</protein>
<name>A0AAD6NT72_9ROSI</name>
<comment type="caution">
    <text evidence="2">The sequence shown here is derived from an EMBL/GenBank/DDBJ whole genome shotgun (WGS) entry which is preliminary data.</text>
</comment>
<keyword evidence="3" id="KW-1185">Reference proteome</keyword>
<dbReference type="EMBL" id="JAPFFJ010000017">
    <property type="protein sequence ID" value="KAJ6403706.1"/>
    <property type="molecule type" value="Genomic_DNA"/>
</dbReference>
<evidence type="ECO:0000313" key="2">
    <source>
        <dbReference type="EMBL" id="KAJ6403706.1"/>
    </source>
</evidence>
<evidence type="ECO:0000256" key="1">
    <source>
        <dbReference type="SAM" id="MobiDB-lite"/>
    </source>
</evidence>
<gene>
    <name evidence="2" type="ORF">OIU84_011999</name>
</gene>
<feature type="region of interest" description="Disordered" evidence="1">
    <location>
        <begin position="41"/>
        <end position="71"/>
    </location>
</feature>
<evidence type="ECO:0000313" key="3">
    <source>
        <dbReference type="Proteomes" id="UP001162972"/>
    </source>
</evidence>
<organism evidence="2 3">
    <name type="scientific">Salix udensis</name>
    <dbReference type="NCBI Taxonomy" id="889485"/>
    <lineage>
        <taxon>Eukaryota</taxon>
        <taxon>Viridiplantae</taxon>
        <taxon>Streptophyta</taxon>
        <taxon>Embryophyta</taxon>
        <taxon>Tracheophyta</taxon>
        <taxon>Spermatophyta</taxon>
        <taxon>Magnoliopsida</taxon>
        <taxon>eudicotyledons</taxon>
        <taxon>Gunneridae</taxon>
        <taxon>Pentapetalae</taxon>
        <taxon>rosids</taxon>
        <taxon>fabids</taxon>
        <taxon>Malpighiales</taxon>
        <taxon>Salicaceae</taxon>
        <taxon>Saliceae</taxon>
        <taxon>Salix</taxon>
    </lineage>
</organism>
<reference evidence="2 3" key="1">
    <citation type="journal article" date="2023" name="Int. J. Mol. Sci.">
        <title>De Novo Assembly and Annotation of 11 Diverse Shrub Willow (Salix) Genomes Reveals Novel Gene Organization in Sex-Linked Regions.</title>
        <authorList>
            <person name="Hyden B."/>
            <person name="Feng K."/>
            <person name="Yates T.B."/>
            <person name="Jawdy S."/>
            <person name="Cereghino C."/>
            <person name="Smart L.B."/>
            <person name="Muchero W."/>
        </authorList>
    </citation>
    <scope>NUCLEOTIDE SEQUENCE [LARGE SCALE GENOMIC DNA]</scope>
    <source>
        <tissue evidence="2">Shoot tip</tissue>
    </source>
</reference>
<proteinExistence type="predicted"/>
<dbReference type="AlphaFoldDB" id="A0AAD6NT72"/>